<proteinExistence type="predicted"/>
<dbReference type="InterPro" id="IPR029063">
    <property type="entry name" value="SAM-dependent_MTases_sf"/>
</dbReference>
<feature type="domain" description="Methyltransferase type 11" evidence="1">
    <location>
        <begin position="34"/>
        <end position="109"/>
    </location>
</feature>
<comment type="caution">
    <text evidence="2">The sequence shown here is derived from an EMBL/GenBank/DDBJ whole genome shotgun (WGS) entry which is preliminary data.</text>
</comment>
<evidence type="ECO:0000259" key="1">
    <source>
        <dbReference type="Pfam" id="PF08241"/>
    </source>
</evidence>
<dbReference type="GO" id="GO:0008168">
    <property type="term" value="F:methyltransferase activity"/>
    <property type="evidence" value="ECO:0007669"/>
    <property type="project" value="UniProtKB-KW"/>
</dbReference>
<dbReference type="GO" id="GO:0032259">
    <property type="term" value="P:methylation"/>
    <property type="evidence" value="ECO:0007669"/>
    <property type="project" value="UniProtKB-KW"/>
</dbReference>
<keyword evidence="2" id="KW-0808">Transferase</keyword>
<name>A0ABS0YSU5_9BACT</name>
<evidence type="ECO:0000313" key="2">
    <source>
        <dbReference type="EMBL" id="MBJ6801046.1"/>
    </source>
</evidence>
<gene>
    <name evidence="2" type="ORF">JFN90_13000</name>
</gene>
<dbReference type="Gene3D" id="3.40.50.150">
    <property type="entry name" value="Vaccinia Virus protein VP39"/>
    <property type="match status" value="1"/>
</dbReference>
<sequence length="198" mass="22822">MHTSSLEHMGRLVAQYLDPAQPLDVLDIGSWDKNGSYKQFFHHPAWTYTGVDLSPGNNVDVVLDTPYRLPFASNSADLVISGQAFEHIEYFWLTWLEMVRVVKPGGQIFLIAPSRGNQHRYPVDCWRYYPDGYSALAKYGAMELREVHTDWTPHEAKDSALWGDTVGVFRKPVFTFWQEAKQKLRYLLSQKLWPGDNV</sequence>
<dbReference type="RefSeq" id="WP_199395544.1">
    <property type="nucleotide sequence ID" value="NZ_JAEMHK010000009.1"/>
</dbReference>
<accession>A0ABS0YSU5</accession>
<dbReference type="Proteomes" id="UP000641025">
    <property type="component" value="Unassembled WGS sequence"/>
</dbReference>
<keyword evidence="3" id="KW-1185">Reference proteome</keyword>
<keyword evidence="2" id="KW-0489">Methyltransferase</keyword>
<dbReference type="CDD" id="cd02440">
    <property type="entry name" value="AdoMet_MTases"/>
    <property type="match status" value="1"/>
</dbReference>
<dbReference type="SUPFAM" id="SSF53335">
    <property type="entry name" value="S-adenosyl-L-methionine-dependent methyltransferases"/>
    <property type="match status" value="1"/>
</dbReference>
<evidence type="ECO:0000313" key="3">
    <source>
        <dbReference type="Proteomes" id="UP000641025"/>
    </source>
</evidence>
<dbReference type="Pfam" id="PF08241">
    <property type="entry name" value="Methyltransf_11"/>
    <property type="match status" value="1"/>
</dbReference>
<reference evidence="2 3" key="1">
    <citation type="submission" date="2020-12" db="EMBL/GenBank/DDBJ databases">
        <title>Geomonas sp. Red259, isolated from paddy soil.</title>
        <authorList>
            <person name="Xu Z."/>
            <person name="Zhang Z."/>
            <person name="Masuda Y."/>
            <person name="Itoh H."/>
            <person name="Senoo K."/>
        </authorList>
    </citation>
    <scope>NUCLEOTIDE SEQUENCE [LARGE SCALE GENOMIC DNA]</scope>
    <source>
        <strain evidence="2 3">Red259</strain>
    </source>
</reference>
<organism evidence="2 3">
    <name type="scientific">Geomonas propionica</name>
    <dbReference type="NCBI Taxonomy" id="2798582"/>
    <lineage>
        <taxon>Bacteria</taxon>
        <taxon>Pseudomonadati</taxon>
        <taxon>Thermodesulfobacteriota</taxon>
        <taxon>Desulfuromonadia</taxon>
        <taxon>Geobacterales</taxon>
        <taxon>Geobacteraceae</taxon>
        <taxon>Geomonas</taxon>
    </lineage>
</organism>
<dbReference type="EMBL" id="JAEMHK010000009">
    <property type="protein sequence ID" value="MBJ6801046.1"/>
    <property type="molecule type" value="Genomic_DNA"/>
</dbReference>
<protein>
    <submittedName>
        <fullName evidence="2">Class I SAM-dependent methyltransferase</fullName>
    </submittedName>
</protein>
<dbReference type="InterPro" id="IPR013216">
    <property type="entry name" value="Methyltransf_11"/>
</dbReference>